<evidence type="ECO:0008006" key="3">
    <source>
        <dbReference type="Google" id="ProtNLM"/>
    </source>
</evidence>
<dbReference type="EMBL" id="BMAC01000045">
    <property type="protein sequence ID" value="GFP82503.1"/>
    <property type="molecule type" value="Genomic_DNA"/>
</dbReference>
<gene>
    <name evidence="1" type="ORF">PHJA_000393300</name>
</gene>
<dbReference type="AlphaFoldDB" id="A0A830BDX9"/>
<evidence type="ECO:0000313" key="1">
    <source>
        <dbReference type="EMBL" id="GFP82503.1"/>
    </source>
</evidence>
<keyword evidence="2" id="KW-1185">Reference proteome</keyword>
<comment type="caution">
    <text evidence="1">The sequence shown here is derived from an EMBL/GenBank/DDBJ whole genome shotgun (WGS) entry which is preliminary data.</text>
</comment>
<protein>
    <recommendedName>
        <fullName evidence="3">DDE Tnp4 domain-containing protein</fullName>
    </recommendedName>
</protein>
<proteinExistence type="predicted"/>
<dbReference type="OrthoDB" id="909720at2759"/>
<sequence>QYKGVQHHLDEWGAGRGAPQNFKELFKLRHVKARNVVERAFGLLKIEWAILFSCSYFSIKTQNRIIMARCLQHNFIRTTMAIDPIEDEVAEDHSVHNYFPGDGIYDQVDTSPEWSQWRDELAQSMFNEWHNNC</sequence>
<evidence type="ECO:0000313" key="2">
    <source>
        <dbReference type="Proteomes" id="UP000653305"/>
    </source>
</evidence>
<organism evidence="1 2">
    <name type="scientific">Phtheirospermum japonicum</name>
    <dbReference type="NCBI Taxonomy" id="374723"/>
    <lineage>
        <taxon>Eukaryota</taxon>
        <taxon>Viridiplantae</taxon>
        <taxon>Streptophyta</taxon>
        <taxon>Embryophyta</taxon>
        <taxon>Tracheophyta</taxon>
        <taxon>Spermatophyta</taxon>
        <taxon>Magnoliopsida</taxon>
        <taxon>eudicotyledons</taxon>
        <taxon>Gunneridae</taxon>
        <taxon>Pentapetalae</taxon>
        <taxon>asterids</taxon>
        <taxon>lamiids</taxon>
        <taxon>Lamiales</taxon>
        <taxon>Orobanchaceae</taxon>
        <taxon>Orobanchaceae incertae sedis</taxon>
        <taxon>Phtheirospermum</taxon>
    </lineage>
</organism>
<name>A0A830BDX9_9LAMI</name>
<accession>A0A830BDX9</accession>
<dbReference type="Proteomes" id="UP000653305">
    <property type="component" value="Unassembled WGS sequence"/>
</dbReference>
<reference evidence="1" key="1">
    <citation type="submission" date="2020-07" db="EMBL/GenBank/DDBJ databases">
        <title>Ethylene signaling mediates host invasion by parasitic plants.</title>
        <authorList>
            <person name="Yoshida S."/>
        </authorList>
    </citation>
    <scope>NUCLEOTIDE SEQUENCE</scope>
    <source>
        <strain evidence="1">Okayama</strain>
    </source>
</reference>
<feature type="non-terminal residue" evidence="1">
    <location>
        <position position="1"/>
    </location>
</feature>